<dbReference type="EMBL" id="JARPMG010000003">
    <property type="protein sequence ID" value="KAJ8102378.1"/>
    <property type="molecule type" value="Genomic_DNA"/>
</dbReference>
<evidence type="ECO:0000256" key="11">
    <source>
        <dbReference type="PIRSR" id="PIRSR605959-2"/>
    </source>
</evidence>
<dbReference type="EC" id="3.7.1.2" evidence="3 13"/>
<comment type="similarity">
    <text evidence="2 13">Belongs to the FAH family.</text>
</comment>
<dbReference type="InterPro" id="IPR036462">
    <property type="entry name" value="Fumarylacetoacetase_N_sf"/>
</dbReference>
<evidence type="ECO:0000256" key="9">
    <source>
        <dbReference type="ARBA" id="ARBA00023232"/>
    </source>
</evidence>
<dbReference type="GO" id="GO:0006572">
    <property type="term" value="P:L-tyrosine catabolic process"/>
    <property type="evidence" value="ECO:0007669"/>
    <property type="project" value="UniProtKB-UniRule"/>
</dbReference>
<feature type="binding site" evidence="12">
    <location>
        <position position="213"/>
    </location>
    <ligand>
        <name>Ca(2+)</name>
        <dbReference type="ChEBI" id="CHEBI:29108"/>
    </ligand>
</feature>
<feature type="binding site" evidence="11">
    <location>
        <position position="256"/>
    </location>
    <ligand>
        <name>substrate</name>
    </ligand>
</feature>
<evidence type="ECO:0000256" key="7">
    <source>
        <dbReference type="ARBA" id="ARBA00022842"/>
    </source>
</evidence>
<organism evidence="16 17">
    <name type="scientific">Lipomyces tetrasporus</name>
    <dbReference type="NCBI Taxonomy" id="54092"/>
    <lineage>
        <taxon>Eukaryota</taxon>
        <taxon>Fungi</taxon>
        <taxon>Dikarya</taxon>
        <taxon>Ascomycota</taxon>
        <taxon>Saccharomycotina</taxon>
        <taxon>Lipomycetes</taxon>
        <taxon>Lipomycetales</taxon>
        <taxon>Lipomycetaceae</taxon>
        <taxon>Lipomyces</taxon>
    </lineage>
</organism>
<keyword evidence="5 13" id="KW-0378">Hydrolase</keyword>
<dbReference type="GO" id="GO:1902000">
    <property type="term" value="P:homogentisate catabolic process"/>
    <property type="evidence" value="ECO:0007669"/>
    <property type="project" value="TreeGrafter"/>
</dbReference>
<keyword evidence="9 13" id="KW-0585">Phenylalanine catabolism</keyword>
<dbReference type="InterPro" id="IPR036663">
    <property type="entry name" value="Fumarylacetoacetase_C_sf"/>
</dbReference>
<name>A0AAD7QW40_9ASCO</name>
<evidence type="ECO:0000256" key="4">
    <source>
        <dbReference type="ARBA" id="ARBA00022723"/>
    </source>
</evidence>
<keyword evidence="8 13" id="KW-0828">Tyrosine catabolism</keyword>
<evidence type="ECO:0000259" key="14">
    <source>
        <dbReference type="Pfam" id="PF01557"/>
    </source>
</evidence>
<dbReference type="PANTHER" id="PTHR43069:SF2">
    <property type="entry name" value="FUMARYLACETOACETASE"/>
    <property type="match status" value="1"/>
</dbReference>
<dbReference type="GeneID" id="80880117"/>
<evidence type="ECO:0000313" key="16">
    <source>
        <dbReference type="EMBL" id="KAJ8102378.1"/>
    </source>
</evidence>
<dbReference type="SUPFAM" id="SSF56529">
    <property type="entry name" value="FAH"/>
    <property type="match status" value="1"/>
</dbReference>
<evidence type="ECO:0000256" key="2">
    <source>
        <dbReference type="ARBA" id="ARBA00010211"/>
    </source>
</evidence>
<keyword evidence="6 12" id="KW-0106">Calcium</keyword>
<evidence type="ECO:0000256" key="3">
    <source>
        <dbReference type="ARBA" id="ARBA00012094"/>
    </source>
</evidence>
<dbReference type="InterPro" id="IPR005959">
    <property type="entry name" value="Fumarylacetoacetase"/>
</dbReference>
<dbReference type="Proteomes" id="UP001217417">
    <property type="component" value="Unassembled WGS sequence"/>
</dbReference>
<evidence type="ECO:0000256" key="10">
    <source>
        <dbReference type="PIRSR" id="PIRSR605959-1"/>
    </source>
</evidence>
<dbReference type="Pfam" id="PF09298">
    <property type="entry name" value="FAA_hydrolase_N"/>
    <property type="match status" value="1"/>
</dbReference>
<feature type="binding site" evidence="11">
    <location>
        <position position="252"/>
    </location>
    <ligand>
        <name>substrate</name>
    </ligand>
</feature>
<feature type="binding site" evidence="12">
    <location>
        <position position="245"/>
    </location>
    <ligand>
        <name>Ca(2+)</name>
        <dbReference type="ChEBI" id="CHEBI:29108"/>
    </ligand>
</feature>
<feature type="active site" description="Proton acceptor" evidence="10">
    <location>
        <position position="142"/>
    </location>
</feature>
<feature type="binding site" evidence="12">
    <location>
        <position position="211"/>
    </location>
    <ligand>
        <name>Ca(2+)</name>
        <dbReference type="ChEBI" id="CHEBI:29108"/>
    </ligand>
</feature>
<evidence type="ECO:0000256" key="12">
    <source>
        <dbReference type="PIRSR" id="PIRSR605959-3"/>
    </source>
</evidence>
<feature type="domain" description="Fumarylacetoacetase-like C-terminal" evidence="14">
    <location>
        <begin position="159"/>
        <end position="419"/>
    </location>
</feature>
<dbReference type="Pfam" id="PF01557">
    <property type="entry name" value="FAA_hydrolase"/>
    <property type="match status" value="1"/>
</dbReference>
<keyword evidence="17" id="KW-1185">Reference proteome</keyword>
<evidence type="ECO:0000256" key="13">
    <source>
        <dbReference type="RuleBase" id="RU366008"/>
    </source>
</evidence>
<dbReference type="SUPFAM" id="SSF63433">
    <property type="entry name" value="Fumarylacetoacetate hydrolase, FAH, N-terminal domain"/>
    <property type="match status" value="1"/>
</dbReference>
<feature type="binding site" evidence="11">
    <location>
        <position position="137"/>
    </location>
    <ligand>
        <name>substrate</name>
    </ligand>
</feature>
<sequence length="433" mass="47071">MTSIRQSWLDIPVDSHFSLRNIPFGIISTAADPHRRPAVAIGNYALDLLEFSNSGGFRQSGFTNTSVFENPTLNAFGALGRAAHRLVRTYIQDILAASGPYPDLLERNHPLRERTLLPLSSVQNHLPLEIGDYTDFFVGRNHAYNCGVIFRGPDNALNPNYYHVPVGYHGRASSIVISGTPIKRPVGQILPDPTAVPKIPVLAPTQRLDYELEFAAFIATGNNMSERINVNDAEQHIFGYVLMNDWSARDVQAWEYVPLGPFTAKNFGTSISAWVVLSDALEPFRTKPLARPADAGDVLPYLKEKNEESVYDIELQVFYQTTDGDKAVISKGSTKYLLFSFAQMIAHHTVTGANLRPGDLIASGTISGEDSGSLGSLLEKSQAGKVHIAIGQSTRTFLQDGDTITFTAAADDGSGAGLVGFGKVTGTILAPDY</sequence>
<evidence type="ECO:0000256" key="8">
    <source>
        <dbReference type="ARBA" id="ARBA00022878"/>
    </source>
</evidence>
<evidence type="ECO:0000259" key="15">
    <source>
        <dbReference type="Pfam" id="PF09298"/>
    </source>
</evidence>
<dbReference type="GO" id="GO:0006559">
    <property type="term" value="P:L-phenylalanine catabolic process"/>
    <property type="evidence" value="ECO:0007669"/>
    <property type="project" value="UniProtKB-UniRule"/>
</dbReference>
<evidence type="ECO:0000313" key="17">
    <source>
        <dbReference type="Proteomes" id="UP001217417"/>
    </source>
</evidence>
<dbReference type="GO" id="GO:0046872">
    <property type="term" value="F:metal ion binding"/>
    <property type="evidence" value="ECO:0007669"/>
    <property type="project" value="UniProtKB-UniRule"/>
</dbReference>
<accession>A0AAD7QW40</accession>
<evidence type="ECO:0000256" key="1">
    <source>
        <dbReference type="ARBA" id="ARBA00004782"/>
    </source>
</evidence>
<comment type="catalytic activity">
    <reaction evidence="13">
        <text>4-fumarylacetoacetate + H2O = acetoacetate + fumarate + H(+)</text>
        <dbReference type="Rhea" id="RHEA:10244"/>
        <dbReference type="ChEBI" id="CHEBI:13705"/>
        <dbReference type="ChEBI" id="CHEBI:15377"/>
        <dbReference type="ChEBI" id="CHEBI:15378"/>
        <dbReference type="ChEBI" id="CHEBI:18034"/>
        <dbReference type="ChEBI" id="CHEBI:29806"/>
        <dbReference type="EC" id="3.7.1.2"/>
    </reaction>
</comment>
<dbReference type="FunFam" id="3.90.850.10:FF:000009">
    <property type="entry name" value="Fumarylacetoacetase"/>
    <property type="match status" value="1"/>
</dbReference>
<feature type="domain" description="Fumarylacetoacetase N-terminal" evidence="15">
    <location>
        <begin position="21"/>
        <end position="127"/>
    </location>
</feature>
<comment type="pathway">
    <text evidence="1 13">Amino-acid degradation; L-phenylalanine degradation; acetoacetate and fumarate from L-phenylalanine: step 6/6.</text>
</comment>
<dbReference type="NCBIfam" id="TIGR01266">
    <property type="entry name" value="fum_ac_acetase"/>
    <property type="match status" value="1"/>
</dbReference>
<feature type="binding site" evidence="12">
    <location>
        <position position="269"/>
    </location>
    <ligand>
        <name>Mg(2+)</name>
        <dbReference type="ChEBI" id="CHEBI:18420"/>
    </ligand>
</feature>
<keyword evidence="4 12" id="KW-0479">Metal-binding</keyword>
<feature type="binding site" evidence="12">
    <location>
        <position position="135"/>
    </location>
    <ligand>
        <name>Ca(2+)</name>
        <dbReference type="ChEBI" id="CHEBI:29108"/>
    </ligand>
</feature>
<dbReference type="InterPro" id="IPR015377">
    <property type="entry name" value="Fumarylacetoacetase_N"/>
</dbReference>
<feature type="binding site" evidence="11">
    <location>
        <position position="365"/>
    </location>
    <ligand>
        <name>substrate</name>
    </ligand>
</feature>
<evidence type="ECO:0000256" key="6">
    <source>
        <dbReference type="ARBA" id="ARBA00022837"/>
    </source>
</evidence>
<dbReference type="PANTHER" id="PTHR43069">
    <property type="entry name" value="FUMARYLACETOACETASE"/>
    <property type="match status" value="1"/>
</dbReference>
<comment type="cofactor">
    <cofactor evidence="13">
        <name>Mg(2+)</name>
        <dbReference type="ChEBI" id="CHEBI:18420"/>
    </cofactor>
    <cofactor evidence="13">
        <name>Ca(2+)</name>
        <dbReference type="ChEBI" id="CHEBI:29108"/>
    </cofactor>
</comment>
<dbReference type="Gene3D" id="3.90.850.10">
    <property type="entry name" value="Fumarylacetoacetase-like, C-terminal domain"/>
    <property type="match status" value="1"/>
</dbReference>
<gene>
    <name evidence="16" type="ORF">POJ06DRAFT_194416</name>
</gene>
<evidence type="ECO:0000256" key="5">
    <source>
        <dbReference type="ARBA" id="ARBA00022801"/>
    </source>
</evidence>
<dbReference type="InterPro" id="IPR011234">
    <property type="entry name" value="Fumarylacetoacetase-like_C"/>
</dbReference>
<keyword evidence="7 12" id="KW-0460">Magnesium</keyword>
<reference evidence="16" key="1">
    <citation type="submission" date="2023-03" db="EMBL/GenBank/DDBJ databases">
        <title>Near-Complete genome sequence of Lipomyces tetrasporous NRRL Y-64009, an oleaginous yeast capable of growing on lignocellulosic hydrolysates.</title>
        <authorList>
            <consortium name="Lawrence Berkeley National Laboratory"/>
            <person name="Jagtap S.S."/>
            <person name="Liu J.-J."/>
            <person name="Walukiewicz H.E."/>
            <person name="Pangilinan J."/>
            <person name="Lipzen A."/>
            <person name="Ahrendt S."/>
            <person name="Koriabine M."/>
            <person name="Cobaugh K."/>
            <person name="Salamov A."/>
            <person name="Yoshinaga Y."/>
            <person name="Ng V."/>
            <person name="Daum C."/>
            <person name="Grigoriev I.V."/>
            <person name="Slininger P.J."/>
            <person name="Dien B.S."/>
            <person name="Jin Y.-S."/>
            <person name="Rao C.V."/>
        </authorList>
    </citation>
    <scope>NUCLEOTIDE SEQUENCE</scope>
    <source>
        <strain evidence="16">NRRL Y-64009</strain>
    </source>
</reference>
<dbReference type="AlphaFoldDB" id="A0AAD7QW40"/>
<proteinExistence type="inferred from homology"/>
<dbReference type="GO" id="GO:0004334">
    <property type="term" value="F:fumarylacetoacetase activity"/>
    <property type="evidence" value="ECO:0007669"/>
    <property type="project" value="UniProtKB-UniRule"/>
</dbReference>
<feature type="binding site" evidence="12">
    <location>
        <position position="265"/>
    </location>
    <ligand>
        <name>Mg(2+)</name>
        <dbReference type="ChEBI" id="CHEBI:18420"/>
    </ligand>
</feature>
<comment type="caution">
    <text evidence="16">The sequence shown here is derived from an EMBL/GenBank/DDBJ whole genome shotgun (WGS) entry which is preliminary data.</text>
</comment>
<protein>
    <recommendedName>
        <fullName evidence="3 13">Fumarylacetoacetase</fullName>
        <ecNumber evidence="3 13">3.7.1.2</ecNumber>
    </recommendedName>
    <alternativeName>
        <fullName evidence="13">Fumarylacetoacetate hydrolase</fullName>
    </alternativeName>
</protein>
<feature type="binding site" evidence="11">
    <location>
        <position position="151"/>
    </location>
    <ligand>
        <name>substrate</name>
    </ligand>
</feature>
<dbReference type="RefSeq" id="XP_056045828.1">
    <property type="nucleotide sequence ID" value="XM_056184951.1"/>
</dbReference>
<dbReference type="Gene3D" id="2.30.30.230">
    <property type="entry name" value="Fumarylacetoacetase, N-terminal domain"/>
    <property type="match status" value="1"/>
</dbReference>
<feature type="binding site" evidence="12">
    <location>
        <position position="245"/>
    </location>
    <ligand>
        <name>Mg(2+)</name>
        <dbReference type="ChEBI" id="CHEBI:18420"/>
    </ligand>
</feature>